<dbReference type="InterPro" id="IPR025986">
    <property type="entry name" value="RPAP3-like_C"/>
</dbReference>
<dbReference type="InterPro" id="IPR011990">
    <property type="entry name" value="TPR-like_helical_dom_sf"/>
</dbReference>
<keyword evidence="9" id="KW-1185">Reference proteome</keyword>
<feature type="compositionally biased region" description="Low complexity" evidence="6">
    <location>
        <begin position="208"/>
        <end position="224"/>
    </location>
</feature>
<dbReference type="Gene3D" id="1.25.40.10">
    <property type="entry name" value="Tetratricopeptide repeat domain"/>
    <property type="match status" value="1"/>
</dbReference>
<feature type="compositionally biased region" description="Low complexity" evidence="6">
    <location>
        <begin position="160"/>
        <end position="174"/>
    </location>
</feature>
<feature type="region of interest" description="Disordered" evidence="6">
    <location>
        <begin position="267"/>
        <end position="296"/>
    </location>
</feature>
<dbReference type="InterPro" id="IPR019734">
    <property type="entry name" value="TPR_rpt"/>
</dbReference>
<dbReference type="PROSITE" id="PS50005">
    <property type="entry name" value="TPR"/>
    <property type="match status" value="1"/>
</dbReference>
<dbReference type="OrthoDB" id="629492at2759"/>
<dbReference type="AlphaFoldDB" id="A0A369IZV7"/>
<accession>A0A369IZV7</accession>
<evidence type="ECO:0000313" key="8">
    <source>
        <dbReference type="EMBL" id="RDB15279.1"/>
    </source>
</evidence>
<dbReference type="InParanoid" id="A0A369IZV7"/>
<feature type="domain" description="RNA-polymerase II-associated protein 3-like C-terminal" evidence="7">
    <location>
        <begin position="337"/>
        <end position="427"/>
    </location>
</feature>
<proteinExistence type="inferred from homology"/>
<dbReference type="Pfam" id="PF13181">
    <property type="entry name" value="TPR_8"/>
    <property type="match status" value="1"/>
</dbReference>
<comment type="caution">
    <text evidence="8">The sequence shown here is derived from an EMBL/GenBank/DDBJ whole genome shotgun (WGS) entry which is preliminary data.</text>
</comment>
<keyword evidence="1" id="KW-0677">Repeat</keyword>
<evidence type="ECO:0000256" key="1">
    <source>
        <dbReference type="ARBA" id="ARBA00022737"/>
    </source>
</evidence>
<feature type="repeat" description="TPR" evidence="5">
    <location>
        <begin position="74"/>
        <end position="107"/>
    </location>
</feature>
<dbReference type="PANTHER" id="PTHR46423:SF1">
    <property type="entry name" value="RNA POLYMERASE II-ASSOCIATED PROTEIN 3"/>
    <property type="match status" value="1"/>
</dbReference>
<feature type="compositionally biased region" description="Low complexity" evidence="6">
    <location>
        <begin position="285"/>
        <end position="294"/>
    </location>
</feature>
<name>A0A369IZV7_HYPMA</name>
<feature type="region of interest" description="Disordered" evidence="6">
    <location>
        <begin position="123"/>
        <end position="248"/>
    </location>
</feature>
<dbReference type="Proteomes" id="UP000076154">
    <property type="component" value="Unassembled WGS sequence"/>
</dbReference>
<dbReference type="EMBL" id="LUEZ02000184">
    <property type="protein sequence ID" value="RDB15279.1"/>
    <property type="molecule type" value="Genomic_DNA"/>
</dbReference>
<keyword evidence="2 5" id="KW-0802">TPR repeat</keyword>
<dbReference type="SUPFAM" id="SSF48452">
    <property type="entry name" value="TPR-like"/>
    <property type="match status" value="1"/>
</dbReference>
<organism evidence="8 9">
    <name type="scientific">Hypsizygus marmoreus</name>
    <name type="common">White beech mushroom</name>
    <name type="synonym">Agaricus marmoreus</name>
    <dbReference type="NCBI Taxonomy" id="39966"/>
    <lineage>
        <taxon>Eukaryota</taxon>
        <taxon>Fungi</taxon>
        <taxon>Dikarya</taxon>
        <taxon>Basidiomycota</taxon>
        <taxon>Agaricomycotina</taxon>
        <taxon>Agaricomycetes</taxon>
        <taxon>Agaricomycetidae</taxon>
        <taxon>Agaricales</taxon>
        <taxon>Tricholomatineae</taxon>
        <taxon>Lyophyllaceae</taxon>
        <taxon>Hypsizygus</taxon>
    </lineage>
</organism>
<evidence type="ECO:0000259" key="7">
    <source>
        <dbReference type="Pfam" id="PF13877"/>
    </source>
</evidence>
<sequence>MGNKVAQSEKEKGNAAFKAGDYPNAIGHYTAAILADRNDFTFPLNRAAAYLKLGKNEDAERDCTTVLTLSALNPKALFRRGQARLGLDKLDEAMEDLTQALKREPANESVKIELKKAAELLEKKKAKGSKKSSAKSVSQPSPPAPRRRRIPITIVDDQPEPSTSTPSSSQPQQDTRVETTAVSPPSPKPTLAGNGDPLKAVSTRSLKPAESLPAPLKSPSAAPNKTPPPPLRPESLPIPARKQPDLPPTFADARRAREAVKPSLVGGGIFRKTGESTLFPPREGSPSTAAVPSVSTPPPAAAAVAPIHTTTTPAPTVVSVNSTPVNASPTQATAVNPPTTLFEFSRTWDTIRSTQERWNLISTIPPSSFPAFFKISLEPVLLLSILTVFNEVLRTGENASKVREYMDAFARVERFGTVVLFLSRAEKEVAREVWEGLGVTKEDVGRLWRPVWA</sequence>
<dbReference type="STRING" id="39966.A0A369IZV7"/>
<dbReference type="PANTHER" id="PTHR46423">
    <property type="entry name" value="RNA POLYMERASE II-ASSOCIATED PROTEIN 3"/>
    <property type="match status" value="1"/>
</dbReference>
<gene>
    <name evidence="8" type="primary">Rpap3</name>
    <name evidence="8" type="ORF">Hypma_004790</name>
</gene>
<evidence type="ECO:0000256" key="5">
    <source>
        <dbReference type="PROSITE-ProRule" id="PRU00339"/>
    </source>
</evidence>
<dbReference type="Pfam" id="PF13432">
    <property type="entry name" value="TPR_16"/>
    <property type="match status" value="1"/>
</dbReference>
<evidence type="ECO:0000256" key="2">
    <source>
        <dbReference type="ARBA" id="ARBA00022803"/>
    </source>
</evidence>
<dbReference type="Pfam" id="PF13877">
    <property type="entry name" value="RPAP3_C"/>
    <property type="match status" value="1"/>
</dbReference>
<reference evidence="8" key="1">
    <citation type="submission" date="2018-04" db="EMBL/GenBank/DDBJ databases">
        <title>Whole genome sequencing of Hypsizygus marmoreus.</title>
        <authorList>
            <person name="Choi I.-G."/>
            <person name="Min B."/>
            <person name="Kim J.-G."/>
            <person name="Kim S."/>
            <person name="Oh Y.-L."/>
            <person name="Kong W.-S."/>
            <person name="Park H."/>
            <person name="Jeong J."/>
            <person name="Song E.-S."/>
        </authorList>
    </citation>
    <scope>NUCLEOTIDE SEQUENCE [LARGE SCALE GENOMIC DNA]</scope>
    <source>
        <strain evidence="8">51987-8</strain>
    </source>
</reference>
<feature type="compositionally biased region" description="Basic residues" evidence="6">
    <location>
        <begin position="124"/>
        <end position="133"/>
    </location>
</feature>
<protein>
    <recommendedName>
        <fullName evidence="4">RNA polymerase II-associated protein 3</fullName>
    </recommendedName>
</protein>
<dbReference type="InterPro" id="IPR051966">
    <property type="entry name" value="RPAP3"/>
</dbReference>
<dbReference type="GO" id="GO:0101031">
    <property type="term" value="C:protein folding chaperone complex"/>
    <property type="evidence" value="ECO:0007669"/>
    <property type="project" value="TreeGrafter"/>
</dbReference>
<evidence type="ECO:0000256" key="4">
    <source>
        <dbReference type="ARBA" id="ARBA00040133"/>
    </source>
</evidence>
<evidence type="ECO:0000256" key="6">
    <source>
        <dbReference type="SAM" id="MobiDB-lite"/>
    </source>
</evidence>
<evidence type="ECO:0000256" key="3">
    <source>
        <dbReference type="ARBA" id="ARBA00038275"/>
    </source>
</evidence>
<evidence type="ECO:0000313" key="9">
    <source>
        <dbReference type="Proteomes" id="UP000076154"/>
    </source>
</evidence>
<dbReference type="SMART" id="SM00028">
    <property type="entry name" value="TPR"/>
    <property type="match status" value="3"/>
</dbReference>
<comment type="similarity">
    <text evidence="3">Belongs to the RPAP3 family.</text>
</comment>